<reference evidence="2" key="1">
    <citation type="journal article" date="2014" name="Int. J. Syst. Evol. Microbiol.">
        <title>Complete genome sequence of Corynebacterium casei LMG S-19264T (=DSM 44701T), isolated from a smear-ripened cheese.</title>
        <authorList>
            <consortium name="US DOE Joint Genome Institute (JGI-PGF)"/>
            <person name="Walter F."/>
            <person name="Albersmeier A."/>
            <person name="Kalinowski J."/>
            <person name="Ruckert C."/>
        </authorList>
    </citation>
    <scope>NUCLEOTIDE SEQUENCE</scope>
    <source>
        <strain evidence="2">JCM 12289</strain>
    </source>
</reference>
<evidence type="ECO:0000313" key="2">
    <source>
        <dbReference type="EMBL" id="GAA0466467.1"/>
    </source>
</evidence>
<evidence type="ECO:0000313" key="4">
    <source>
        <dbReference type="Proteomes" id="UP000830542"/>
    </source>
</evidence>
<accession>A0AAV3SJR7</accession>
<sequence>MRVFDGRAADIDADRERTRTMFAFTKETGEPAVRAWCPHRQVAFGRRDARADGYEEARRAAADRGFPAVERAVGGRAVVYTGSTVAFARAEPTDRRAIQRRYDRASSDLQRAFDRLGVEARPGEPPDSFCPGSHSLQANGKIAGLAQRVTDEGALVAGIVLTRDADAIADVLAPVYRALDVPFDPASVGSVERAGGESELATVADEIEQALVEGYREDAGDRQD</sequence>
<feature type="domain" description="BPL/LPL catalytic" evidence="1">
    <location>
        <begin position="27"/>
        <end position="219"/>
    </location>
</feature>
<evidence type="ECO:0000259" key="1">
    <source>
        <dbReference type="PROSITE" id="PS51733"/>
    </source>
</evidence>
<dbReference type="InterPro" id="IPR045864">
    <property type="entry name" value="aa-tRNA-synth_II/BPL/LPL"/>
</dbReference>
<dbReference type="PROSITE" id="PS51733">
    <property type="entry name" value="BPL_LPL_CATALYTIC"/>
    <property type="match status" value="1"/>
</dbReference>
<dbReference type="RefSeq" id="WP_244702856.1">
    <property type="nucleotide sequence ID" value="NZ_BAAADN010000037.1"/>
</dbReference>
<dbReference type="Pfam" id="PF21948">
    <property type="entry name" value="LplA-B_cat"/>
    <property type="match status" value="1"/>
</dbReference>
<organism evidence="2 5">
    <name type="scientific">Halococcus dombrowskii</name>
    <dbReference type="NCBI Taxonomy" id="179637"/>
    <lineage>
        <taxon>Archaea</taxon>
        <taxon>Methanobacteriati</taxon>
        <taxon>Methanobacteriota</taxon>
        <taxon>Stenosarchaea group</taxon>
        <taxon>Halobacteria</taxon>
        <taxon>Halobacteriales</taxon>
        <taxon>Halococcaceae</taxon>
        <taxon>Halococcus</taxon>
    </lineage>
</organism>
<dbReference type="GO" id="GO:0016874">
    <property type="term" value="F:ligase activity"/>
    <property type="evidence" value="ECO:0007669"/>
    <property type="project" value="UniProtKB-KW"/>
</dbReference>
<dbReference type="Proteomes" id="UP000830542">
    <property type="component" value="Chromosome"/>
</dbReference>
<dbReference type="Proteomes" id="UP001500962">
    <property type="component" value="Unassembled WGS sequence"/>
</dbReference>
<gene>
    <name evidence="2" type="ORF">GCM10008985_24310</name>
    <name evidence="3" type="ORF">MUK72_00950</name>
</gene>
<dbReference type="AlphaFoldDB" id="A0AAV3SJR7"/>
<dbReference type="GeneID" id="71760372"/>
<evidence type="ECO:0000313" key="5">
    <source>
        <dbReference type="Proteomes" id="UP001500962"/>
    </source>
</evidence>
<dbReference type="SUPFAM" id="SSF55681">
    <property type="entry name" value="Class II aaRS and biotin synthetases"/>
    <property type="match status" value="1"/>
</dbReference>
<evidence type="ECO:0000313" key="3">
    <source>
        <dbReference type="EMBL" id="UOO95299.1"/>
    </source>
</evidence>
<protein>
    <submittedName>
        <fullName evidence="2">Biotin/lipoate A/B protein ligase family protein</fullName>
    </submittedName>
    <submittedName>
        <fullName evidence="3">Lipoate--protein ligase family protein</fullName>
    </submittedName>
</protein>
<dbReference type="EMBL" id="CP095005">
    <property type="protein sequence ID" value="UOO95299.1"/>
    <property type="molecule type" value="Genomic_DNA"/>
</dbReference>
<keyword evidence="4" id="KW-1185">Reference proteome</keyword>
<dbReference type="KEGG" id="hdo:MUK72_00950"/>
<proteinExistence type="predicted"/>
<dbReference type="InterPro" id="IPR004143">
    <property type="entry name" value="BPL_LPL_catalytic"/>
</dbReference>
<reference evidence="2" key="3">
    <citation type="submission" date="2023-12" db="EMBL/GenBank/DDBJ databases">
        <authorList>
            <person name="Sun Q."/>
            <person name="Inoue M."/>
        </authorList>
    </citation>
    <scope>NUCLEOTIDE SEQUENCE</scope>
    <source>
        <strain evidence="2">JCM 12289</strain>
    </source>
</reference>
<reference evidence="3" key="2">
    <citation type="submission" date="2022-04" db="EMBL/GenBank/DDBJ databases">
        <title>Sequencing and genomic assembly of Halococcus dombrowskii.</title>
        <authorList>
            <person name="Lim S.W."/>
            <person name="MacLea K.S."/>
        </authorList>
    </citation>
    <scope>NUCLEOTIDE SEQUENCE</scope>
    <source>
        <strain evidence="3">H4</strain>
    </source>
</reference>
<name>A0AAV3SJR7_HALDO</name>
<dbReference type="Gene3D" id="3.30.930.10">
    <property type="entry name" value="Bira Bifunctional Protein, Domain 2"/>
    <property type="match status" value="1"/>
</dbReference>
<dbReference type="EMBL" id="BAAADN010000037">
    <property type="protein sequence ID" value="GAA0466467.1"/>
    <property type="molecule type" value="Genomic_DNA"/>
</dbReference>
<keyword evidence="2" id="KW-0436">Ligase</keyword>